<evidence type="ECO:0000259" key="12">
    <source>
        <dbReference type="Pfam" id="PF01154"/>
    </source>
</evidence>
<dbReference type="InterPro" id="IPR000590">
    <property type="entry name" value="HMG_CoA_synt_AS"/>
</dbReference>
<dbReference type="InterPro" id="IPR013746">
    <property type="entry name" value="HMG_CoA_synt_C_dom"/>
</dbReference>
<evidence type="ECO:0000256" key="7">
    <source>
        <dbReference type="ARBA" id="ARBA00049887"/>
    </source>
</evidence>
<dbReference type="GO" id="GO:0004421">
    <property type="term" value="F:hydroxymethylglutaryl-CoA synthase activity"/>
    <property type="evidence" value="ECO:0007669"/>
    <property type="project" value="UniProtKB-EC"/>
</dbReference>
<feature type="active site" description="Acyl-thioester intermediate" evidence="9">
    <location>
        <position position="125"/>
    </location>
</feature>
<feature type="active site" description="Proton donor/acceptor" evidence="9">
    <location>
        <position position="91"/>
    </location>
</feature>
<keyword evidence="4 11" id="KW-0808">Transferase</keyword>
<comment type="caution">
    <text evidence="14">The sequence shown here is derived from an EMBL/GenBank/DDBJ whole genome shotgun (WGS) entry which is preliminary data.</text>
</comment>
<dbReference type="PROSITE" id="PS01226">
    <property type="entry name" value="HMG_COA_SYNTHASE"/>
    <property type="match status" value="1"/>
</dbReference>
<organism evidence="14 15">
    <name type="scientific">Folsomia candida</name>
    <name type="common">Springtail</name>
    <dbReference type="NCBI Taxonomy" id="158441"/>
    <lineage>
        <taxon>Eukaryota</taxon>
        <taxon>Metazoa</taxon>
        <taxon>Ecdysozoa</taxon>
        <taxon>Arthropoda</taxon>
        <taxon>Hexapoda</taxon>
        <taxon>Collembola</taxon>
        <taxon>Entomobryomorpha</taxon>
        <taxon>Isotomoidea</taxon>
        <taxon>Isotomidae</taxon>
        <taxon>Proisotominae</taxon>
        <taxon>Folsomia</taxon>
    </lineage>
</organism>
<feature type="binding site" evidence="10">
    <location>
        <position position="217"/>
    </location>
    <ligand>
        <name>CoA</name>
        <dbReference type="ChEBI" id="CHEBI:57287"/>
    </ligand>
</feature>
<keyword evidence="15" id="KW-1185">Reference proteome</keyword>
<protein>
    <recommendedName>
        <fullName evidence="3 11">Hydroxymethylglutaryl-CoA synthase</fullName>
        <shortName evidence="11">HMG-CoA synthase</shortName>
        <ecNumber evidence="3 11">2.3.3.10</ecNumber>
    </recommendedName>
    <alternativeName>
        <fullName evidence="11">3-hydroxy-3-methylglutaryl coenzyme A synthase</fullName>
    </alternativeName>
</protein>
<evidence type="ECO:0000256" key="5">
    <source>
        <dbReference type="ARBA" id="ARBA00022955"/>
    </source>
</evidence>
<proteinExistence type="inferred from homology"/>
<dbReference type="CDD" id="cd00827">
    <property type="entry name" value="init_cond_enzymes"/>
    <property type="match status" value="1"/>
</dbReference>
<dbReference type="GO" id="GO:0010142">
    <property type="term" value="P:farnesyl diphosphate biosynthetic process, mevalonate pathway"/>
    <property type="evidence" value="ECO:0007669"/>
    <property type="project" value="InterPro"/>
</dbReference>
<dbReference type="InterPro" id="IPR010122">
    <property type="entry name" value="HMG_CoA_synthase_euk"/>
</dbReference>
<comment type="function">
    <text evidence="11">Catalyzes the condensation of acetyl-CoA with acetoacetyl-CoA to form HMG-CoA.</text>
</comment>
<dbReference type="NCBIfam" id="TIGR01833">
    <property type="entry name" value="HMG-CoA-S_euk"/>
    <property type="match status" value="1"/>
</dbReference>
<evidence type="ECO:0000313" key="14">
    <source>
        <dbReference type="EMBL" id="OXA45560.1"/>
    </source>
</evidence>
<sequence length="459" mass="50689">MNNGTDKSWPPHVGIVALEIYFPSQYVDQTELEEFDGVSGGKYTIGLGQSKMGFCSDREDINSLCLTVVKNLMEKHNIGYEKIGRIEVGTETILDKSKSVKSVLMQLFEASGNTDIEGVDTTNACYGGTAALFNSLSWVESSAWDGRYALVVAGDIAVYASGAARPTGGAGAVAMLVGPNAPLVIERGLRASHSAHVYDFYKPDLESEFPRVDGKLSIQCYLSSLDKCYKRFSEKAKAKNSETISLESFDGILFHSPYCKLVQKSLARLLLNDAISLPEADVKSKYSDLESIRSVKLEDTYFDRDVETKVVSSSKKIFEGKTKPSLHLANQVGNMYTPSVYGGLVSYLASKTEAQLVDNRVCVFSYGSGLQASMYSIRICKANGQLTKLLGGISDVNSRLDSRKKIQPALFEKTMTLRQEVHHKAPYVPVEPVADFFPGTYYLESVDDMHRRKYTRKMK</sequence>
<evidence type="ECO:0000256" key="4">
    <source>
        <dbReference type="ARBA" id="ARBA00022679"/>
    </source>
</evidence>
<evidence type="ECO:0000256" key="6">
    <source>
        <dbReference type="ARBA" id="ARBA00023011"/>
    </source>
</evidence>
<evidence type="ECO:0000256" key="9">
    <source>
        <dbReference type="PIRSR" id="PIRSR610122-1"/>
    </source>
</evidence>
<dbReference type="OrthoDB" id="1269963at2759"/>
<keyword evidence="5 11" id="KW-0752">Steroid biosynthesis</keyword>
<name>A0A226DKB5_FOLCA</name>
<dbReference type="PANTHER" id="PTHR43323">
    <property type="entry name" value="3-HYDROXY-3-METHYLGLUTARYL COENZYME A SYNTHASE"/>
    <property type="match status" value="1"/>
</dbReference>
<feature type="domain" description="Hydroxymethylglutaryl-coenzyme A synthase N-terminal" evidence="12">
    <location>
        <begin position="9"/>
        <end position="182"/>
    </location>
</feature>
<evidence type="ECO:0000259" key="13">
    <source>
        <dbReference type="Pfam" id="PF08540"/>
    </source>
</evidence>
<gene>
    <name evidence="14" type="ORF">Fcan01_19541</name>
</gene>
<comment type="catalytic activity">
    <reaction evidence="7">
        <text>acetoacetyl-CoA + acetyl-CoA + H2O = (3S)-3-hydroxy-3-methylglutaryl-CoA + CoA + H(+)</text>
        <dbReference type="Rhea" id="RHEA:10188"/>
        <dbReference type="ChEBI" id="CHEBI:15377"/>
        <dbReference type="ChEBI" id="CHEBI:15378"/>
        <dbReference type="ChEBI" id="CHEBI:43074"/>
        <dbReference type="ChEBI" id="CHEBI:57286"/>
        <dbReference type="ChEBI" id="CHEBI:57287"/>
        <dbReference type="ChEBI" id="CHEBI:57288"/>
        <dbReference type="EC" id="2.3.3.10"/>
    </reaction>
    <physiologicalReaction direction="left-to-right" evidence="7">
        <dbReference type="Rhea" id="RHEA:10189"/>
    </physiologicalReaction>
</comment>
<dbReference type="GO" id="GO:0006084">
    <property type="term" value="P:acetyl-CoA metabolic process"/>
    <property type="evidence" value="ECO:0007669"/>
    <property type="project" value="InterPro"/>
</dbReference>
<keyword evidence="6 11" id="KW-0756">Sterol biosynthesis</keyword>
<evidence type="ECO:0000256" key="8">
    <source>
        <dbReference type="ARBA" id="ARBA00056639"/>
    </source>
</evidence>
<feature type="domain" description="Hydroxymethylglutaryl-coenzyme A synthase C-terminal" evidence="13">
    <location>
        <begin position="183"/>
        <end position="457"/>
    </location>
</feature>
<dbReference type="Gene3D" id="3.40.47.10">
    <property type="match status" value="1"/>
</dbReference>
<dbReference type="EC" id="2.3.3.10" evidence="3 11"/>
<dbReference type="GO" id="GO:0016126">
    <property type="term" value="P:sterol biosynthetic process"/>
    <property type="evidence" value="ECO:0007669"/>
    <property type="project" value="UniProtKB-KW"/>
</dbReference>
<dbReference type="AlphaFoldDB" id="A0A226DKB5"/>
<keyword evidence="11" id="KW-0443">Lipid metabolism</keyword>
<evidence type="ECO:0000256" key="3">
    <source>
        <dbReference type="ARBA" id="ARBA00012978"/>
    </source>
</evidence>
<dbReference type="Proteomes" id="UP000198287">
    <property type="component" value="Unassembled WGS sequence"/>
</dbReference>
<keyword evidence="11" id="KW-0753">Steroid metabolism</keyword>
<evidence type="ECO:0000256" key="1">
    <source>
        <dbReference type="ARBA" id="ARBA00005218"/>
    </source>
</evidence>
<evidence type="ECO:0000256" key="10">
    <source>
        <dbReference type="PIRSR" id="PIRSR610122-2"/>
    </source>
</evidence>
<accession>A0A226DKB5</accession>
<comment type="pathway">
    <text evidence="1 11">Metabolic intermediate biosynthesis; (R)-mevalonate biosynthesis; (R)-mevalonate from acetyl-CoA: step 2/3.</text>
</comment>
<reference evidence="14 15" key="1">
    <citation type="submission" date="2015-12" db="EMBL/GenBank/DDBJ databases">
        <title>The genome of Folsomia candida.</title>
        <authorList>
            <person name="Faddeeva A."/>
            <person name="Derks M.F."/>
            <person name="Anvar Y."/>
            <person name="Smit S."/>
            <person name="Van Straalen N."/>
            <person name="Roelofs D."/>
        </authorList>
    </citation>
    <scope>NUCLEOTIDE SEQUENCE [LARGE SCALE GENOMIC DNA]</scope>
    <source>
        <strain evidence="14 15">VU population</strain>
        <tissue evidence="14">Whole body</tissue>
    </source>
</reference>
<dbReference type="Pfam" id="PF01154">
    <property type="entry name" value="HMG_CoA_synt_N"/>
    <property type="match status" value="1"/>
</dbReference>
<keyword evidence="11" id="KW-0444">Lipid biosynthesis</keyword>
<feature type="binding site" evidence="10">
    <location>
        <position position="264"/>
    </location>
    <ligand>
        <name>CoA</name>
        <dbReference type="ChEBI" id="CHEBI:57287"/>
    </ligand>
</feature>
<dbReference type="InterPro" id="IPR013528">
    <property type="entry name" value="HMG_CoA_synth_N"/>
</dbReference>
<dbReference type="SUPFAM" id="SSF53901">
    <property type="entry name" value="Thiolase-like"/>
    <property type="match status" value="2"/>
</dbReference>
<comment type="similarity">
    <text evidence="2 11">Belongs to the thiolase-like superfamily. HMG-CoA synthase family.</text>
</comment>
<dbReference type="OMA" id="DDAYNWI"/>
<evidence type="ECO:0000256" key="11">
    <source>
        <dbReference type="RuleBase" id="RU364071"/>
    </source>
</evidence>
<comment type="function">
    <text evidence="8">This enzyme condenses acetyl-CoA with acetoacetyl-CoA to form HMG-CoA, which is the substrate for HMG-CoA reductase.</text>
</comment>
<evidence type="ECO:0000256" key="2">
    <source>
        <dbReference type="ARBA" id="ARBA00007061"/>
    </source>
</evidence>
<dbReference type="InterPro" id="IPR016039">
    <property type="entry name" value="Thiolase-like"/>
</dbReference>
<dbReference type="FunFam" id="3.40.47.10:FF:000008">
    <property type="entry name" value="3-hydroxy-3-methylglutaryl coenzyme A synthase"/>
    <property type="match status" value="1"/>
</dbReference>
<dbReference type="UniPathway" id="UPA00058">
    <property type="reaction ID" value="UER00102"/>
</dbReference>
<dbReference type="STRING" id="158441.A0A226DKB5"/>
<evidence type="ECO:0000313" key="15">
    <source>
        <dbReference type="Proteomes" id="UP000198287"/>
    </source>
</evidence>
<dbReference type="PANTHER" id="PTHR43323:SF2">
    <property type="entry name" value="HYDROXYMETHYLGLUTARYL-COA SYNTHASE"/>
    <property type="match status" value="1"/>
</dbReference>
<dbReference type="EMBL" id="LNIX01000017">
    <property type="protein sequence ID" value="OXA45560.1"/>
    <property type="molecule type" value="Genomic_DNA"/>
</dbReference>
<feature type="active site" description="Proton donor/acceptor" evidence="9">
    <location>
        <position position="255"/>
    </location>
</feature>
<feature type="binding site" evidence="10">
    <location>
        <position position="260"/>
    </location>
    <ligand>
        <name>CoA</name>
        <dbReference type="ChEBI" id="CHEBI:57287"/>
    </ligand>
</feature>
<keyword evidence="11" id="KW-1207">Sterol metabolism</keyword>
<dbReference type="Pfam" id="PF08540">
    <property type="entry name" value="HMG_CoA_synt_C"/>
    <property type="match status" value="1"/>
</dbReference>